<dbReference type="InterPro" id="IPR023154">
    <property type="entry name" value="Jann4075-like_sf"/>
</dbReference>
<dbReference type="RefSeq" id="WP_236696583.1">
    <property type="nucleotide sequence ID" value="NZ_LECT01000044.1"/>
</dbReference>
<gene>
    <name evidence="1" type="ORF">RISK_005549</name>
</gene>
<dbReference type="EMBL" id="LECT01000044">
    <property type="protein sequence ID" value="KLU02483.1"/>
    <property type="molecule type" value="Genomic_DNA"/>
</dbReference>
<accession>A0A0J1B7D2</accession>
<organism evidence="1 2">
    <name type="scientific">Rhodopirellula islandica</name>
    <dbReference type="NCBI Taxonomy" id="595434"/>
    <lineage>
        <taxon>Bacteria</taxon>
        <taxon>Pseudomonadati</taxon>
        <taxon>Planctomycetota</taxon>
        <taxon>Planctomycetia</taxon>
        <taxon>Pirellulales</taxon>
        <taxon>Pirellulaceae</taxon>
        <taxon>Rhodopirellula</taxon>
    </lineage>
</organism>
<dbReference type="Pfam" id="PF11015">
    <property type="entry name" value="DUF2853"/>
    <property type="match status" value="1"/>
</dbReference>
<dbReference type="STRING" id="595434.RISK_005549"/>
<evidence type="ECO:0000313" key="2">
    <source>
        <dbReference type="Proteomes" id="UP000036367"/>
    </source>
</evidence>
<dbReference type="SUPFAM" id="SSF158587">
    <property type="entry name" value="Jann4075-like"/>
    <property type="match status" value="1"/>
</dbReference>
<keyword evidence="2" id="KW-1185">Reference proteome</keyword>
<evidence type="ECO:0000313" key="1">
    <source>
        <dbReference type="EMBL" id="KLU02483.1"/>
    </source>
</evidence>
<dbReference type="Proteomes" id="UP000036367">
    <property type="component" value="Unassembled WGS sequence"/>
</dbReference>
<comment type="caution">
    <text evidence="1">The sequence shown here is derived from an EMBL/GenBank/DDBJ whole genome shotgun (WGS) entry which is preliminary data.</text>
</comment>
<dbReference type="Gene3D" id="1.10.238.120">
    <property type="entry name" value="Jann4075-like"/>
    <property type="match status" value="1"/>
</dbReference>
<reference evidence="1" key="1">
    <citation type="submission" date="2015-05" db="EMBL/GenBank/DDBJ databases">
        <title>Permanent draft genome of Rhodopirellula islandicus K833.</title>
        <authorList>
            <person name="Kizina J."/>
            <person name="Richter M."/>
            <person name="Glockner F.O."/>
            <person name="Harder J."/>
        </authorList>
    </citation>
    <scope>NUCLEOTIDE SEQUENCE [LARGE SCALE GENOMIC DNA]</scope>
    <source>
        <strain evidence="1">K833</strain>
    </source>
</reference>
<dbReference type="AlphaFoldDB" id="A0A0J1B7D2"/>
<dbReference type="InterPro" id="IPR021274">
    <property type="entry name" value="DUF2853"/>
</dbReference>
<name>A0A0J1B7D2_RHOIS</name>
<proteinExistence type="predicted"/>
<sequence length="134" mass="14886">MAFKVVSSVTVHYKRVVNYAPFLLPTRDTVMEKYLANVKKYVPNPIEDAVESLVNHLRLALANRDSSTVAATDPEELAGIRSGYCSVNLDLTSEQADAAIQKVCEIMKGDKAKCRVTFYYLLAQESDTMHRVAG</sequence>
<dbReference type="PATRIC" id="fig|595434.4.peg.5268"/>
<protein>
    <submittedName>
        <fullName evidence="1">Uncharacterized protein</fullName>
    </submittedName>
</protein>